<dbReference type="Proteomes" id="UP000499080">
    <property type="component" value="Unassembled WGS sequence"/>
</dbReference>
<evidence type="ECO:0000313" key="1">
    <source>
        <dbReference type="EMBL" id="GBO40339.1"/>
    </source>
</evidence>
<dbReference type="AlphaFoldDB" id="A0A4Y2WT04"/>
<protein>
    <submittedName>
        <fullName evidence="1">Uncharacterized protein</fullName>
    </submittedName>
</protein>
<name>A0A4Y2WT04_ARAVE</name>
<comment type="caution">
    <text evidence="1">The sequence shown here is derived from an EMBL/GenBank/DDBJ whole genome shotgun (WGS) entry which is preliminary data.</text>
</comment>
<evidence type="ECO:0000313" key="2">
    <source>
        <dbReference type="Proteomes" id="UP000499080"/>
    </source>
</evidence>
<dbReference type="EMBL" id="BGPR01065555">
    <property type="protein sequence ID" value="GBO40339.1"/>
    <property type="molecule type" value="Genomic_DNA"/>
</dbReference>
<reference evidence="1 2" key="1">
    <citation type="journal article" date="2019" name="Sci. Rep.">
        <title>Orb-weaving spider Araneus ventricosus genome elucidates the spidroin gene catalogue.</title>
        <authorList>
            <person name="Kono N."/>
            <person name="Nakamura H."/>
            <person name="Ohtoshi R."/>
            <person name="Moran D.A.P."/>
            <person name="Shinohara A."/>
            <person name="Yoshida Y."/>
            <person name="Fujiwara M."/>
            <person name="Mori M."/>
            <person name="Tomita M."/>
            <person name="Arakawa K."/>
        </authorList>
    </citation>
    <scope>NUCLEOTIDE SEQUENCE [LARGE SCALE GENOMIC DNA]</scope>
</reference>
<keyword evidence="2" id="KW-1185">Reference proteome</keyword>
<proteinExistence type="predicted"/>
<sequence>MIRKSGQTSFQCWSDAEGKEPAANGALLHVKSYAEEDKRHVAGLDAEGRTAANGARCTLNHTEEDKRHVALHPMRKEETARMGPVASR</sequence>
<organism evidence="1 2">
    <name type="scientific">Araneus ventricosus</name>
    <name type="common">Orbweaver spider</name>
    <name type="synonym">Epeira ventricosa</name>
    <dbReference type="NCBI Taxonomy" id="182803"/>
    <lineage>
        <taxon>Eukaryota</taxon>
        <taxon>Metazoa</taxon>
        <taxon>Ecdysozoa</taxon>
        <taxon>Arthropoda</taxon>
        <taxon>Chelicerata</taxon>
        <taxon>Arachnida</taxon>
        <taxon>Araneae</taxon>
        <taxon>Araneomorphae</taxon>
        <taxon>Entelegynae</taxon>
        <taxon>Araneoidea</taxon>
        <taxon>Araneidae</taxon>
        <taxon>Araneus</taxon>
    </lineage>
</organism>
<gene>
    <name evidence="1" type="ORF">AVEN_51799_1</name>
</gene>
<accession>A0A4Y2WT04</accession>